<comment type="caution">
    <text evidence="1">The sequence shown here is derived from an EMBL/GenBank/DDBJ whole genome shotgun (WGS) entry which is preliminary data.</text>
</comment>
<name>A0ABS7Y9Q5_9BURK</name>
<evidence type="ECO:0000313" key="1">
    <source>
        <dbReference type="EMBL" id="MCA1856421.1"/>
    </source>
</evidence>
<sequence>MHAFTSVVHSLFLCNYAFSSPLLDSVRTQRNGAATYTTYLKTGQHPYMGLLPPWSSKLKIENEDSFKRSLQNGVNLFLGAGFSVKARGMLDGKLKSMPVGDMLRKELLHHFGRDPESKLPLAQLCQIISKTQRAALNDFFRSRFAVVEFDSEYMNLERVKINSIFTTNIDDLAFKIFAAGTQYYINDISLRGPSIVGASAIDYIALHGSITHSPTEVLDFSPVEMASAFERDKDKWFGYLGRIQKTPTLYWGYSMSDAGVLQALARETTNGRDRAPAWVTLREEDEEAIEYYSSLGFQIIVADTAELLKYIGQLRIEKSAGAPKRLITKRFQEYFPPDLNKVPVRSLTEFYLGAEPSWYDVYLGDLHKTKHFGIAENSINGGKNCLLIGAAVTGKSTLLKLLANSVPPPTQALVIDDITPEKATLLVKDIDKEGVKVIAFIDNAADAWEAISILATSPNIQIVAAERDYIFDSVSHRFPRRGFQIFSVSGLNPLDAQAVTDKIPAGVQRQTRPLKHDPLRGELDPTFFEVLDSCIAGHLLADRFMEALHELKNQAPEKHDLLLLVCYLYSCRVPTSVDVASAFLGDRVSDVTEVYQLLTSMNTLLGVYEGSLADSEQAFFVPRSRSVSEAVMRRVNPSDLRSLLTKFHADVSPTKIPRYDIFRRSAYDANLMQRAFANWEEGLQFYERCFSRDSSASFKQQGAIYLSRKKQFELAFSWIDEAKGIAGPRSASVRNTYAVILFNANYDKVETAPDVMATLDESMTILQKCYSDDLRKVYHAKVFSDQAVKYAEKFPHLPTAIEYLDQAVTWLNTELTARQGDRSINNLLRDLKTARRAITQRS</sequence>
<dbReference type="EMBL" id="JAHYBX010000003">
    <property type="protein sequence ID" value="MCA1856421.1"/>
    <property type="molecule type" value="Genomic_DNA"/>
</dbReference>
<dbReference type="Proteomes" id="UP001198602">
    <property type="component" value="Unassembled WGS sequence"/>
</dbReference>
<proteinExistence type="predicted"/>
<keyword evidence="2" id="KW-1185">Reference proteome</keyword>
<evidence type="ECO:0000313" key="2">
    <source>
        <dbReference type="Proteomes" id="UP001198602"/>
    </source>
</evidence>
<reference evidence="1 2" key="1">
    <citation type="submission" date="2021-07" db="EMBL/GenBank/DDBJ databases">
        <title>Characterization of Violacein-producing bacteria and related species.</title>
        <authorList>
            <person name="Wilson H.S."/>
            <person name="De Leon M.E."/>
        </authorList>
    </citation>
    <scope>NUCLEOTIDE SEQUENCE [LARGE SCALE GENOMIC DNA]</scope>
    <source>
        <strain evidence="1 2">HSC-2F05</strain>
    </source>
</reference>
<organism evidence="1 2">
    <name type="scientific">Massilia hydrophila</name>
    <dbReference type="NCBI Taxonomy" id="3044279"/>
    <lineage>
        <taxon>Bacteria</taxon>
        <taxon>Pseudomonadati</taxon>
        <taxon>Pseudomonadota</taxon>
        <taxon>Betaproteobacteria</taxon>
        <taxon>Burkholderiales</taxon>
        <taxon>Oxalobacteraceae</taxon>
        <taxon>Telluria group</taxon>
        <taxon>Massilia</taxon>
    </lineage>
</organism>
<gene>
    <name evidence="1" type="ORF">LE190_10885</name>
</gene>
<protein>
    <recommendedName>
        <fullName evidence="3">SIR2-like domain-containing protein</fullName>
    </recommendedName>
</protein>
<accession>A0ABS7Y9Q5</accession>
<dbReference type="RefSeq" id="WP_225238707.1">
    <property type="nucleotide sequence ID" value="NZ_JAHYBX010000003.1"/>
</dbReference>
<evidence type="ECO:0008006" key="3">
    <source>
        <dbReference type="Google" id="ProtNLM"/>
    </source>
</evidence>